<gene>
    <name evidence="8" type="ORF">SUTH_02519</name>
</gene>
<evidence type="ECO:0000259" key="7">
    <source>
        <dbReference type="PROSITE" id="PS00624"/>
    </source>
</evidence>
<dbReference type="InterPro" id="IPR000172">
    <property type="entry name" value="GMC_OxRdtase_N"/>
</dbReference>
<dbReference type="Gene3D" id="3.50.50.60">
    <property type="entry name" value="FAD/NAD(P)-binding domain"/>
    <property type="match status" value="1"/>
</dbReference>
<dbReference type="Pfam" id="PF05199">
    <property type="entry name" value="GMC_oxred_C"/>
    <property type="match status" value="1"/>
</dbReference>
<feature type="compositionally biased region" description="Basic and acidic residues" evidence="6">
    <location>
        <begin position="446"/>
        <end position="461"/>
    </location>
</feature>
<evidence type="ECO:0000256" key="5">
    <source>
        <dbReference type="PIRSR" id="PIRSR000137-2"/>
    </source>
</evidence>
<evidence type="ECO:0000256" key="3">
    <source>
        <dbReference type="ARBA" id="ARBA00022630"/>
    </source>
</evidence>
<evidence type="ECO:0000313" key="9">
    <source>
        <dbReference type="Proteomes" id="UP000031637"/>
    </source>
</evidence>
<feature type="binding site" evidence="5">
    <location>
        <position position="89"/>
    </location>
    <ligand>
        <name>FAD</name>
        <dbReference type="ChEBI" id="CHEBI:57692"/>
    </ligand>
</feature>
<dbReference type="Gene3D" id="3.30.560.10">
    <property type="entry name" value="Glucose Oxidase, domain 3"/>
    <property type="match status" value="1"/>
</dbReference>
<dbReference type="OrthoDB" id="9785276at2"/>
<dbReference type="PROSITE" id="PS00624">
    <property type="entry name" value="GMC_OXRED_2"/>
    <property type="match status" value="1"/>
</dbReference>
<dbReference type="InterPro" id="IPR036188">
    <property type="entry name" value="FAD/NAD-bd_sf"/>
</dbReference>
<evidence type="ECO:0000256" key="1">
    <source>
        <dbReference type="ARBA" id="ARBA00001974"/>
    </source>
</evidence>
<dbReference type="EMBL" id="AP012547">
    <property type="protein sequence ID" value="BAO30301.1"/>
    <property type="molecule type" value="Genomic_DNA"/>
</dbReference>
<keyword evidence="4 5" id="KW-0274">FAD</keyword>
<dbReference type="RefSeq" id="WP_041099674.1">
    <property type="nucleotide sequence ID" value="NZ_AP012547.1"/>
</dbReference>
<dbReference type="PIRSF" id="PIRSF000137">
    <property type="entry name" value="Alcohol_oxidase"/>
    <property type="match status" value="1"/>
</dbReference>
<evidence type="ECO:0000256" key="6">
    <source>
        <dbReference type="SAM" id="MobiDB-lite"/>
    </source>
</evidence>
<dbReference type="Proteomes" id="UP000031637">
    <property type="component" value="Chromosome"/>
</dbReference>
<evidence type="ECO:0000256" key="2">
    <source>
        <dbReference type="ARBA" id="ARBA00010790"/>
    </source>
</evidence>
<comment type="similarity">
    <text evidence="2">Belongs to the GMC oxidoreductase family.</text>
</comment>
<dbReference type="STRING" id="1223802.SUTH_02519"/>
<dbReference type="PROSITE" id="PS51257">
    <property type="entry name" value="PROKAR_LIPOPROTEIN"/>
    <property type="match status" value="1"/>
</dbReference>
<comment type="cofactor">
    <cofactor evidence="1 5">
        <name>FAD</name>
        <dbReference type="ChEBI" id="CHEBI:57692"/>
    </cofactor>
</comment>
<proteinExistence type="inferred from homology"/>
<dbReference type="Pfam" id="PF00732">
    <property type="entry name" value="GMC_oxred_N"/>
    <property type="match status" value="1"/>
</dbReference>
<dbReference type="PANTHER" id="PTHR11552:SF147">
    <property type="entry name" value="CHOLINE DEHYDROGENASE, MITOCHONDRIAL"/>
    <property type="match status" value="1"/>
</dbReference>
<keyword evidence="9" id="KW-1185">Reference proteome</keyword>
<reference evidence="8 9" key="1">
    <citation type="journal article" date="2014" name="Syst. Appl. Microbiol.">
        <title>Complete genomes of freshwater sulfur oxidizers Sulfuricella denitrificans skB26 and Sulfuritalea hydrogenivorans sk43H: genetic insights into the sulfur oxidation pathway of betaproteobacteria.</title>
        <authorList>
            <person name="Watanabe T."/>
            <person name="Kojima H."/>
            <person name="Fukui M."/>
        </authorList>
    </citation>
    <scope>NUCLEOTIDE SEQUENCE [LARGE SCALE GENOMIC DNA]</scope>
    <source>
        <strain evidence="8">DSM22779</strain>
    </source>
</reference>
<dbReference type="SUPFAM" id="SSF51905">
    <property type="entry name" value="FAD/NAD(P)-binding domain"/>
    <property type="match status" value="1"/>
</dbReference>
<accession>W0SII4</accession>
<protein>
    <submittedName>
        <fullName evidence="8">GMC-type oxidoreductase</fullName>
    </submittedName>
</protein>
<keyword evidence="3" id="KW-0285">Flavoprotein</keyword>
<dbReference type="PANTHER" id="PTHR11552">
    <property type="entry name" value="GLUCOSE-METHANOL-CHOLINE GMC OXIDOREDUCTASE"/>
    <property type="match status" value="1"/>
</dbReference>
<organism evidence="8 9">
    <name type="scientific">Sulfuritalea hydrogenivorans sk43H</name>
    <dbReference type="NCBI Taxonomy" id="1223802"/>
    <lineage>
        <taxon>Bacteria</taxon>
        <taxon>Pseudomonadati</taxon>
        <taxon>Pseudomonadota</taxon>
        <taxon>Betaproteobacteria</taxon>
        <taxon>Nitrosomonadales</taxon>
        <taxon>Sterolibacteriaceae</taxon>
        <taxon>Sulfuritalea</taxon>
    </lineage>
</organism>
<dbReference type="SUPFAM" id="SSF54373">
    <property type="entry name" value="FAD-linked reductases, C-terminal domain"/>
    <property type="match status" value="1"/>
</dbReference>
<dbReference type="GO" id="GO:0016614">
    <property type="term" value="F:oxidoreductase activity, acting on CH-OH group of donors"/>
    <property type="evidence" value="ECO:0007669"/>
    <property type="project" value="InterPro"/>
</dbReference>
<dbReference type="InterPro" id="IPR012132">
    <property type="entry name" value="GMC_OxRdtase"/>
</dbReference>
<dbReference type="HOGENOM" id="CLU_002865_7_1_4"/>
<sequence>MTQARDFGEFDYVIAGGGTAGCVLANRLSADPDVTVLLLEAGGKDDWIWIHIPIGYLKCINNPRTDWCYKTEAEPGLNGRSIIYARGKVLGGCSSINGMLYLRGQVRDYDEWAQVTGDSRWNWDSVLPVFRQSEDYWGGADEMHGDKGEWRVEKQRLHWDILDRYTQAAQQAGIPFRQDYNRGDNFGIGHFEVNQKKGVRWNASKAMLRPVLHRPNLKVVTGALIDKLILDGKEARGVEFSLDGVPHRVAARIETLLTAGAIGSPTILQRSGIGPANLLHNRGVPLVHELPGVGGNLQDHLQLRMIFKVHGITTLNQRAHSLWGKAMMGLEYALFRSGPLSMAPSQLGGFFHSSPEVATPDLEFHVQPLSLEKFGDPLHSFPAFTASVCNLRPSSRGVVHIRDRNPATAPVIAPNYLSTENDRRVAARALRLTRNIVAQPAMAPYRPEEHQPGAQKQSDEELAKAAGDIGTTIFHPTCTCAMGRADDVNAVVDPELRVRGIGRLRVIDASIMPTITSGNTNAPTVMIAERGAALIHAARKT</sequence>
<dbReference type="KEGG" id="shd:SUTH_02519"/>
<dbReference type="GO" id="GO:0050660">
    <property type="term" value="F:flavin adenine dinucleotide binding"/>
    <property type="evidence" value="ECO:0007669"/>
    <property type="project" value="InterPro"/>
</dbReference>
<evidence type="ECO:0000313" key="8">
    <source>
        <dbReference type="EMBL" id="BAO30301.1"/>
    </source>
</evidence>
<dbReference type="AlphaFoldDB" id="W0SII4"/>
<dbReference type="InterPro" id="IPR007867">
    <property type="entry name" value="GMC_OxRtase_C"/>
</dbReference>
<name>W0SII4_9PROT</name>
<evidence type="ECO:0000256" key="4">
    <source>
        <dbReference type="ARBA" id="ARBA00022827"/>
    </source>
</evidence>
<feature type="region of interest" description="Disordered" evidence="6">
    <location>
        <begin position="440"/>
        <end position="461"/>
    </location>
</feature>
<feature type="domain" description="Glucose-methanol-choline oxidoreductase N-terminal" evidence="7">
    <location>
        <begin position="260"/>
        <end position="274"/>
    </location>
</feature>